<accession>F7XM80</accession>
<keyword evidence="3" id="KW-1185">Reference proteome</keyword>
<dbReference type="RefSeq" id="WP_013898406.1">
    <property type="nucleotide sequence ID" value="NC_015676.1"/>
</dbReference>
<evidence type="ECO:0000259" key="1">
    <source>
        <dbReference type="PROSITE" id="PS50905"/>
    </source>
</evidence>
<name>F7XM80_METZD</name>
<dbReference type="InterPro" id="IPR003251">
    <property type="entry name" value="Rr_diiron-bd_dom"/>
</dbReference>
<dbReference type="SUPFAM" id="SSF57802">
    <property type="entry name" value="Rubredoxin-like"/>
    <property type="match status" value="1"/>
</dbReference>
<dbReference type="Gene3D" id="1.20.1260.10">
    <property type="match status" value="1"/>
</dbReference>
<dbReference type="HOGENOM" id="CLU_1539307_0_0_2"/>
<reference evidence="2" key="1">
    <citation type="submission" date="2010-07" db="EMBL/GenBank/DDBJ databases">
        <title>The complete genome of Methanosalsum zhilinae DSM 4017.</title>
        <authorList>
            <consortium name="US DOE Joint Genome Institute (JGI-PGF)"/>
            <person name="Lucas S."/>
            <person name="Copeland A."/>
            <person name="Lapidus A."/>
            <person name="Glavina del Rio T."/>
            <person name="Dalin E."/>
            <person name="Tice H."/>
            <person name="Bruce D."/>
            <person name="Goodwin L."/>
            <person name="Pitluck S."/>
            <person name="Kyrpides N."/>
            <person name="Mavromatis K."/>
            <person name="Ovchinnikova G."/>
            <person name="Daligault H."/>
            <person name="Detter J.C."/>
            <person name="Han C."/>
            <person name="Tapia R."/>
            <person name="Larimer F."/>
            <person name="Land M."/>
            <person name="Hauser L."/>
            <person name="Markowitz V."/>
            <person name="Cheng J.-F."/>
            <person name="Hugenholtz P."/>
            <person name="Woyke T."/>
            <person name="Wu D."/>
            <person name="Spring S."/>
            <person name="Schueler E."/>
            <person name="Brambilla E."/>
            <person name="Klenk H.-P."/>
            <person name="Eisen J.A."/>
        </authorList>
    </citation>
    <scope>NUCLEOTIDE SEQUENCE</scope>
    <source>
        <strain evidence="2">DSM 4017</strain>
    </source>
</reference>
<dbReference type="STRING" id="679901.Mzhil_1113"/>
<protein>
    <recommendedName>
        <fullName evidence="1">Ferritin-like diiron domain-containing protein</fullName>
    </recommendedName>
</protein>
<dbReference type="Pfam" id="PF02915">
    <property type="entry name" value="Rubrerythrin"/>
    <property type="match status" value="1"/>
</dbReference>
<gene>
    <name evidence="2" type="ordered locus">Mzhil_1113</name>
</gene>
<dbReference type="PROSITE" id="PS50905">
    <property type="entry name" value="FERRITIN_LIKE"/>
    <property type="match status" value="1"/>
</dbReference>
<dbReference type="EMBL" id="CP002101">
    <property type="protein sequence ID" value="AEH60969.1"/>
    <property type="molecule type" value="Genomic_DNA"/>
</dbReference>
<evidence type="ECO:0000313" key="3">
    <source>
        <dbReference type="Proteomes" id="UP000006622"/>
    </source>
</evidence>
<dbReference type="GO" id="GO:0016491">
    <property type="term" value="F:oxidoreductase activity"/>
    <property type="evidence" value="ECO:0007669"/>
    <property type="project" value="InterPro"/>
</dbReference>
<proteinExistence type="predicted"/>
<dbReference type="InterPro" id="IPR009040">
    <property type="entry name" value="Ferritin-like_diiron"/>
</dbReference>
<dbReference type="KEGG" id="mzh:Mzhil_1113"/>
<sequence length="196" mass="22398">MDLLIDRSNKGAGHMTDEVQVFRCRICGDPYIGTDKPDRCPFCGAMTKYIIEADRWDSAEFEVELSITSRKNLESALELEVSNAGFYICAMEEAVSKEDEYNLAKFKALKKVEAEHASAICKFLKIAVPKIDKLECSKDSIENTKEGWERERRAIDSYSRFADEAVEPRIKEFFTALIEIETDHLDLHSNMLKNVN</sequence>
<dbReference type="InterPro" id="IPR012347">
    <property type="entry name" value="Ferritin-like"/>
</dbReference>
<dbReference type="InterPro" id="IPR009078">
    <property type="entry name" value="Ferritin-like_SF"/>
</dbReference>
<dbReference type="Proteomes" id="UP000006622">
    <property type="component" value="Chromosome"/>
</dbReference>
<dbReference type="AlphaFoldDB" id="F7XM80"/>
<feature type="domain" description="Ferritin-like diiron" evidence="1">
    <location>
        <begin position="63"/>
        <end position="196"/>
    </location>
</feature>
<dbReference type="OrthoDB" id="59219at2157"/>
<organism evidence="2 3">
    <name type="scientific">Methanosalsum zhilinae (strain DSM 4017 / NBRC 107636 / OCM 62 / WeN5)</name>
    <name type="common">Methanohalophilus zhilinae</name>
    <dbReference type="NCBI Taxonomy" id="679901"/>
    <lineage>
        <taxon>Archaea</taxon>
        <taxon>Methanobacteriati</taxon>
        <taxon>Methanobacteriota</taxon>
        <taxon>Stenosarchaea group</taxon>
        <taxon>Methanomicrobia</taxon>
        <taxon>Methanosarcinales</taxon>
        <taxon>Methanosarcinaceae</taxon>
        <taxon>Methanosalsum</taxon>
    </lineage>
</organism>
<dbReference type="GeneID" id="10822741"/>
<dbReference type="SUPFAM" id="SSF47240">
    <property type="entry name" value="Ferritin-like"/>
    <property type="match status" value="1"/>
</dbReference>
<dbReference type="Gene3D" id="2.20.28.10">
    <property type="match status" value="1"/>
</dbReference>
<dbReference type="GO" id="GO:0046872">
    <property type="term" value="F:metal ion binding"/>
    <property type="evidence" value="ECO:0007669"/>
    <property type="project" value="InterPro"/>
</dbReference>
<evidence type="ECO:0000313" key="2">
    <source>
        <dbReference type="EMBL" id="AEH60969.1"/>
    </source>
</evidence>